<proteinExistence type="predicted"/>
<dbReference type="RefSeq" id="WP_114002787.1">
    <property type="nucleotide sequence ID" value="NZ_PSQG01000032.1"/>
</dbReference>
<sequence length="436" mass="48068">MCKRKIKTIEAIFFLILFSFIVLLLPQDAHARVRVVTKGTSSTIRDTDGVIEDEFSDINFPINIKNANCQKRIYAVTVRVSFYSPKGVIPKSTTFSIDGINVVKLSTSNYTPLAYKETFFTYDDNLEDGYLEFDFGNKECPVPVDCDYEVTIKQAVPEIFITNNNYLNQSIRTGKTTSIGIEISDPYVKTISKSKFKVTSSNSSVLKVQSITQDSKKRSRFTVTLKGMKAGSAKITLSYPKATACKLTGKVTSPSKTVATFRASKTTLKVGSKVSMRSLINLKGGTSLTIKNAKSSKPSVLAISGNYLVPKKKGSATVTANLNGVNRKITITVSAPAAKPTVKNLKIRVAGIKYGPNDMKTYYTLKFTNTSAKTITTAKVQIITGSGIYDQMYWTKNLTLNLKPGKAMTKTYFIQNMVQAPEKSDISVKCLKISWK</sequence>
<dbReference type="AlphaFoldDB" id="A0A367FUC7"/>
<evidence type="ECO:0000313" key="2">
    <source>
        <dbReference type="Proteomes" id="UP000253208"/>
    </source>
</evidence>
<gene>
    <name evidence="1" type="ORF">C4886_16320</name>
</gene>
<dbReference type="Gene3D" id="2.60.40.1080">
    <property type="match status" value="2"/>
</dbReference>
<dbReference type="EMBL" id="PSQG01000032">
    <property type="protein sequence ID" value="RCH41848.1"/>
    <property type="molecule type" value="Genomic_DNA"/>
</dbReference>
<organism evidence="1 2">
    <name type="scientific">Blautia obeum</name>
    <dbReference type="NCBI Taxonomy" id="40520"/>
    <lineage>
        <taxon>Bacteria</taxon>
        <taxon>Bacillati</taxon>
        <taxon>Bacillota</taxon>
        <taxon>Clostridia</taxon>
        <taxon>Lachnospirales</taxon>
        <taxon>Lachnospiraceae</taxon>
        <taxon>Blautia</taxon>
    </lineage>
</organism>
<protein>
    <recommendedName>
        <fullName evidence="3">BIG2 domain-containing protein</fullName>
    </recommendedName>
</protein>
<dbReference type="Proteomes" id="UP000253208">
    <property type="component" value="Unassembled WGS sequence"/>
</dbReference>
<accession>A0A367FUC7</accession>
<evidence type="ECO:0008006" key="3">
    <source>
        <dbReference type="Google" id="ProtNLM"/>
    </source>
</evidence>
<evidence type="ECO:0000313" key="1">
    <source>
        <dbReference type="EMBL" id="RCH41848.1"/>
    </source>
</evidence>
<name>A0A367FUC7_9FIRM</name>
<reference evidence="1 2" key="1">
    <citation type="submission" date="2018-02" db="EMBL/GenBank/DDBJ databases">
        <title>Complete genome sequencing of Faecalibacterium prausnitzii strains isolated from the human gut.</title>
        <authorList>
            <person name="Fitzgerald B.C."/>
            <person name="Shkoporov A.N."/>
            <person name="Ross P.R."/>
            <person name="Hill C."/>
        </authorList>
    </citation>
    <scope>NUCLEOTIDE SEQUENCE [LARGE SCALE GENOMIC DNA]</scope>
    <source>
        <strain evidence="1 2">APC942/31-1</strain>
    </source>
</reference>
<comment type="caution">
    <text evidence="1">The sequence shown here is derived from an EMBL/GenBank/DDBJ whole genome shotgun (WGS) entry which is preliminary data.</text>
</comment>